<dbReference type="AlphaFoldDB" id="A0A1I3WHU1"/>
<dbReference type="Pfam" id="PF12840">
    <property type="entry name" value="HTH_20"/>
    <property type="match status" value="1"/>
</dbReference>
<dbReference type="PANTHER" id="PTHR38600:SF2">
    <property type="entry name" value="SLL0088 PROTEIN"/>
    <property type="match status" value="1"/>
</dbReference>
<dbReference type="InterPro" id="IPR036390">
    <property type="entry name" value="WH_DNA-bd_sf"/>
</dbReference>
<dbReference type="SMART" id="SM00418">
    <property type="entry name" value="HTH_ARSR"/>
    <property type="match status" value="1"/>
</dbReference>
<dbReference type="CDD" id="cd00090">
    <property type="entry name" value="HTH_ARSR"/>
    <property type="match status" value="1"/>
</dbReference>
<evidence type="ECO:0000259" key="1">
    <source>
        <dbReference type="PROSITE" id="PS50987"/>
    </source>
</evidence>
<dbReference type="Proteomes" id="UP000199111">
    <property type="component" value="Unassembled WGS sequence"/>
</dbReference>
<organism evidence="2 3">
    <name type="scientific">Streptosporangium canum</name>
    <dbReference type="NCBI Taxonomy" id="324952"/>
    <lineage>
        <taxon>Bacteria</taxon>
        <taxon>Bacillati</taxon>
        <taxon>Actinomycetota</taxon>
        <taxon>Actinomycetes</taxon>
        <taxon>Streptosporangiales</taxon>
        <taxon>Streptosporangiaceae</taxon>
        <taxon>Streptosporangium</taxon>
    </lineage>
</organism>
<dbReference type="GO" id="GO:0003700">
    <property type="term" value="F:DNA-binding transcription factor activity"/>
    <property type="evidence" value="ECO:0007669"/>
    <property type="project" value="InterPro"/>
</dbReference>
<accession>A0A1I3WHU1</accession>
<dbReference type="SUPFAM" id="SSF46785">
    <property type="entry name" value="Winged helix' DNA-binding domain"/>
    <property type="match status" value="1"/>
</dbReference>
<evidence type="ECO:0000313" key="3">
    <source>
        <dbReference type="Proteomes" id="UP000199111"/>
    </source>
</evidence>
<name>A0A1I3WHU1_9ACTN</name>
<feature type="domain" description="HTH arsR-type" evidence="1">
    <location>
        <begin position="2"/>
        <end position="95"/>
    </location>
</feature>
<sequence length="118" mass="13351">MTTATVDDDLSIMFAALADPTRRAILTRLATGEATVSELAEPFSLTQQAISKHLKVLERAGLISRSKAAQSRPCRLEPRTFDAAAEWIDHHRQIWHDRYDRLDAHLATLRSDRKEQAE</sequence>
<dbReference type="PANTHER" id="PTHR38600">
    <property type="entry name" value="TRANSCRIPTIONAL REGULATORY PROTEIN"/>
    <property type="match status" value="1"/>
</dbReference>
<keyword evidence="3" id="KW-1185">Reference proteome</keyword>
<dbReference type="EMBL" id="FOQY01000016">
    <property type="protein sequence ID" value="SFK06950.1"/>
    <property type="molecule type" value="Genomic_DNA"/>
</dbReference>
<dbReference type="GeneID" id="96300409"/>
<dbReference type="PROSITE" id="PS50987">
    <property type="entry name" value="HTH_ARSR_2"/>
    <property type="match status" value="1"/>
</dbReference>
<gene>
    <name evidence="2" type="ORF">SAMN05216275_116149</name>
</gene>
<dbReference type="RefSeq" id="WP_093889111.1">
    <property type="nucleotide sequence ID" value="NZ_FOQY01000016.1"/>
</dbReference>
<dbReference type="NCBIfam" id="NF033788">
    <property type="entry name" value="HTH_metalloreg"/>
    <property type="match status" value="1"/>
</dbReference>
<dbReference type="InterPro" id="IPR001845">
    <property type="entry name" value="HTH_ArsR_DNA-bd_dom"/>
</dbReference>
<evidence type="ECO:0000313" key="2">
    <source>
        <dbReference type="EMBL" id="SFK06950.1"/>
    </source>
</evidence>
<protein>
    <submittedName>
        <fullName evidence="2">Transcriptional regulator, ArsR family</fullName>
    </submittedName>
</protein>
<proteinExistence type="predicted"/>
<dbReference type="Gene3D" id="1.10.10.10">
    <property type="entry name" value="Winged helix-like DNA-binding domain superfamily/Winged helix DNA-binding domain"/>
    <property type="match status" value="1"/>
</dbReference>
<dbReference type="InterPro" id="IPR011991">
    <property type="entry name" value="ArsR-like_HTH"/>
</dbReference>
<dbReference type="InterPro" id="IPR036388">
    <property type="entry name" value="WH-like_DNA-bd_sf"/>
</dbReference>
<reference evidence="3" key="1">
    <citation type="submission" date="2016-10" db="EMBL/GenBank/DDBJ databases">
        <authorList>
            <person name="Varghese N."/>
            <person name="Submissions S."/>
        </authorList>
    </citation>
    <scope>NUCLEOTIDE SEQUENCE [LARGE SCALE GENOMIC DNA]</scope>
    <source>
        <strain evidence="3">CGMCC 4.2126</strain>
    </source>
</reference>
<dbReference type="PRINTS" id="PR00778">
    <property type="entry name" value="HTHARSR"/>
</dbReference>